<dbReference type="OrthoDB" id="423534at2759"/>
<accession>A0A9W7YA45</accession>
<evidence type="ECO:0000256" key="4">
    <source>
        <dbReference type="ARBA" id="ARBA00023136"/>
    </source>
</evidence>
<evidence type="ECO:0000256" key="5">
    <source>
        <dbReference type="SAM" id="Phobius"/>
    </source>
</evidence>
<dbReference type="GO" id="GO:0016020">
    <property type="term" value="C:membrane"/>
    <property type="evidence" value="ECO:0007669"/>
    <property type="project" value="UniProtKB-SubCell"/>
</dbReference>
<dbReference type="PANTHER" id="PTHR28128">
    <property type="entry name" value="GOLGI APPARATUS MEMBRANE PROTEIN TVP15"/>
    <property type="match status" value="1"/>
</dbReference>
<keyword evidence="7" id="KW-1185">Reference proteome</keyword>
<dbReference type="EMBL" id="JANBOI010001236">
    <property type="protein sequence ID" value="KAJ1727077.1"/>
    <property type="molecule type" value="Genomic_DNA"/>
</dbReference>
<dbReference type="Pfam" id="PF08507">
    <property type="entry name" value="COPI_assoc"/>
    <property type="match status" value="1"/>
</dbReference>
<gene>
    <name evidence="6" type="ORF">LPJ61_004777</name>
</gene>
<organism evidence="6 7">
    <name type="scientific">Coemansia biformis</name>
    <dbReference type="NCBI Taxonomy" id="1286918"/>
    <lineage>
        <taxon>Eukaryota</taxon>
        <taxon>Fungi</taxon>
        <taxon>Fungi incertae sedis</taxon>
        <taxon>Zoopagomycota</taxon>
        <taxon>Kickxellomycotina</taxon>
        <taxon>Kickxellomycetes</taxon>
        <taxon>Kickxellales</taxon>
        <taxon>Kickxellaceae</taxon>
        <taxon>Coemansia</taxon>
    </lineage>
</organism>
<feature type="transmembrane region" description="Helical" evidence="5">
    <location>
        <begin position="9"/>
        <end position="32"/>
    </location>
</feature>
<keyword evidence="4 5" id="KW-0472">Membrane</keyword>
<evidence type="ECO:0000256" key="3">
    <source>
        <dbReference type="ARBA" id="ARBA00022989"/>
    </source>
</evidence>
<sequence length="131" mass="14649">MRWASPNRYLLLLLFNVLNVAAFGAIVAVAVINVVDRAAPTNLLIYYGYTGLLSLVLLLSELRVPRLLHSQARFLFTYTGRGIVLTYFGCITYSDRTFNVFACIYAVSLGVVYFVVAWVPFVSTQHGLAYN</sequence>
<feature type="transmembrane region" description="Helical" evidence="5">
    <location>
        <begin position="74"/>
        <end position="94"/>
    </location>
</feature>
<protein>
    <recommendedName>
        <fullName evidence="8">COPI associated</fullName>
    </recommendedName>
</protein>
<name>A0A9W7YA45_9FUNG</name>
<comment type="caution">
    <text evidence="6">The sequence shown here is derived from an EMBL/GenBank/DDBJ whole genome shotgun (WGS) entry which is preliminary data.</text>
</comment>
<dbReference type="AlphaFoldDB" id="A0A9W7YA45"/>
<evidence type="ECO:0000313" key="7">
    <source>
        <dbReference type="Proteomes" id="UP001143981"/>
    </source>
</evidence>
<proteinExistence type="predicted"/>
<keyword evidence="2 5" id="KW-0812">Transmembrane</keyword>
<feature type="transmembrane region" description="Helical" evidence="5">
    <location>
        <begin position="100"/>
        <end position="122"/>
    </location>
</feature>
<evidence type="ECO:0000313" key="6">
    <source>
        <dbReference type="EMBL" id="KAJ1727077.1"/>
    </source>
</evidence>
<evidence type="ECO:0000256" key="2">
    <source>
        <dbReference type="ARBA" id="ARBA00022692"/>
    </source>
</evidence>
<evidence type="ECO:0000256" key="1">
    <source>
        <dbReference type="ARBA" id="ARBA00004141"/>
    </source>
</evidence>
<dbReference type="Proteomes" id="UP001143981">
    <property type="component" value="Unassembled WGS sequence"/>
</dbReference>
<dbReference type="PANTHER" id="PTHR28128:SF1">
    <property type="entry name" value="GOLGI APPARATUS MEMBRANE PROTEIN TVP15"/>
    <property type="match status" value="1"/>
</dbReference>
<dbReference type="InterPro" id="IPR013714">
    <property type="entry name" value="Golgi_TVP15"/>
</dbReference>
<comment type="subcellular location">
    <subcellularLocation>
        <location evidence="1">Membrane</location>
        <topology evidence="1">Multi-pass membrane protein</topology>
    </subcellularLocation>
</comment>
<reference evidence="6" key="1">
    <citation type="submission" date="2022-07" db="EMBL/GenBank/DDBJ databases">
        <title>Phylogenomic reconstructions and comparative analyses of Kickxellomycotina fungi.</title>
        <authorList>
            <person name="Reynolds N.K."/>
            <person name="Stajich J.E."/>
            <person name="Barry K."/>
            <person name="Grigoriev I.V."/>
            <person name="Crous P."/>
            <person name="Smith M.E."/>
        </authorList>
    </citation>
    <scope>NUCLEOTIDE SEQUENCE</scope>
    <source>
        <strain evidence="6">BCRC 34381</strain>
    </source>
</reference>
<evidence type="ECO:0008006" key="8">
    <source>
        <dbReference type="Google" id="ProtNLM"/>
    </source>
</evidence>
<keyword evidence="3 5" id="KW-1133">Transmembrane helix</keyword>
<feature type="transmembrane region" description="Helical" evidence="5">
    <location>
        <begin position="44"/>
        <end position="62"/>
    </location>
</feature>
<feature type="non-terminal residue" evidence="6">
    <location>
        <position position="131"/>
    </location>
</feature>